<dbReference type="InterPro" id="IPR058329">
    <property type="entry name" value="Arp1_N"/>
</dbReference>
<keyword evidence="1" id="KW-0732">Signal</keyword>
<reference evidence="4" key="1">
    <citation type="journal article" date="2021" name="Nat. Commun.">
        <title>Genetic determinants of endophytism in the Arabidopsis root mycobiome.</title>
        <authorList>
            <person name="Mesny F."/>
            <person name="Miyauchi S."/>
            <person name="Thiergart T."/>
            <person name="Pickel B."/>
            <person name="Atanasova L."/>
            <person name="Karlsson M."/>
            <person name="Huettel B."/>
            <person name="Barry K.W."/>
            <person name="Haridas S."/>
            <person name="Chen C."/>
            <person name="Bauer D."/>
            <person name="Andreopoulos W."/>
            <person name="Pangilinan J."/>
            <person name="LaButti K."/>
            <person name="Riley R."/>
            <person name="Lipzen A."/>
            <person name="Clum A."/>
            <person name="Drula E."/>
            <person name="Henrissat B."/>
            <person name="Kohler A."/>
            <person name="Grigoriev I.V."/>
            <person name="Martin F.M."/>
            <person name="Hacquard S."/>
        </authorList>
    </citation>
    <scope>NUCLEOTIDE SEQUENCE</scope>
    <source>
        <strain evidence="4">MPI-CAGE-CH-0235</strain>
    </source>
</reference>
<accession>A0A8K0SMX6</accession>
<dbReference type="Pfam" id="PF26053">
    <property type="entry name" value="DUF8016"/>
    <property type="match status" value="1"/>
</dbReference>
<dbReference type="AlphaFoldDB" id="A0A8K0SMX6"/>
<dbReference type="PANTHER" id="PTHR46310:SF7">
    <property type="entry name" value="AMIDASE 1"/>
    <property type="match status" value="1"/>
</dbReference>
<dbReference type="Pfam" id="PF01425">
    <property type="entry name" value="Amidase"/>
    <property type="match status" value="1"/>
</dbReference>
<dbReference type="InterPro" id="IPR036928">
    <property type="entry name" value="AS_sf"/>
</dbReference>
<evidence type="ECO:0000259" key="2">
    <source>
        <dbReference type="Pfam" id="PF01425"/>
    </source>
</evidence>
<feature type="chain" id="PRO_5035481617" evidence="1">
    <location>
        <begin position="20"/>
        <end position="662"/>
    </location>
</feature>
<evidence type="ECO:0000313" key="5">
    <source>
        <dbReference type="Proteomes" id="UP000813444"/>
    </source>
</evidence>
<feature type="domain" description="Amidase" evidence="2">
    <location>
        <begin position="222"/>
        <end position="379"/>
    </location>
</feature>
<evidence type="ECO:0000313" key="4">
    <source>
        <dbReference type="EMBL" id="KAH7309124.1"/>
    </source>
</evidence>
<name>A0A8K0SMX6_9HYPO</name>
<dbReference type="OrthoDB" id="5238285at2759"/>
<dbReference type="EMBL" id="JAGPNK010000014">
    <property type="protein sequence ID" value="KAH7309124.1"/>
    <property type="molecule type" value="Genomic_DNA"/>
</dbReference>
<evidence type="ECO:0000256" key="1">
    <source>
        <dbReference type="SAM" id="SignalP"/>
    </source>
</evidence>
<feature type="signal peptide" evidence="1">
    <location>
        <begin position="1"/>
        <end position="19"/>
    </location>
</feature>
<evidence type="ECO:0000259" key="3">
    <source>
        <dbReference type="Pfam" id="PF26053"/>
    </source>
</evidence>
<dbReference type="Gene3D" id="3.90.1300.10">
    <property type="entry name" value="Amidase signature (AS) domain"/>
    <property type="match status" value="1"/>
</dbReference>
<dbReference type="InterPro" id="IPR023631">
    <property type="entry name" value="Amidase_dom"/>
</dbReference>
<comment type="caution">
    <text evidence="4">The sequence shown here is derived from an EMBL/GenBank/DDBJ whole genome shotgun (WGS) entry which is preliminary data.</text>
</comment>
<gene>
    <name evidence="4" type="ORF">B0I35DRAFT_491116</name>
</gene>
<protein>
    <submittedName>
        <fullName evidence="4">Amidase signature domain-containing protein</fullName>
    </submittedName>
</protein>
<sequence length="662" mass="71344">MLQNTWLVAAIWATSPAFAVLTPLSTTSTGAATFVLGNSTYYAPATPIASACFSAGTTRQVPLTVFQTNASLVTADTLSDLVQTYLEIDDVWSEEFLKGAIAIPGASAASWDLSAVEWMKEHGVEYIVSSQDSHPWGNSSGIETLHIGAAKCLNPGPYLLSMGQKKLKIQEAYLLHQDKQEAFLFGVVPVPDSTAYTAVDAFVPSGQDAMIPVPSRLYSLQDQRPLAGVRIGLKDIYDLEGIQTGGGSRSYAQVFPPTNQTALPLQKLLDLGAVVIGKTKTSQFAHGADPWQFLDIHYPWNPRGDGYLTAASSSSGSAAAIAAYDWLDITLGSDTRGSVRKPAALVGSYGIRPSWGVMSLSGVIPLADEMDTPGFFARDPALFQKIARLWFADGPFQINETVSSMPKKLLYPVDYFPLQNDAAQQLFESFMDTLNSEFGIVRTPLNFTSTLRKSVSNPQIANLTAFQLNSNRLAEYISYNKVGQPLEEAWAATFPGSGYPPLDPNPRAAFRRSVNLTQEDYEAAVEVKNEFKDFFLSEILKSDPDSCSKSLMILDMGTGGLPSYREQALNSLPGATSLSVTTPGAGPTMPSNYLASTAGCPQIGIPIGQVTYYSYISLQEETMPISVDLVAARGCDGLLLDILNRLTELGVSKTVKTGKVAF</sequence>
<organism evidence="4 5">
    <name type="scientific">Stachybotrys elegans</name>
    <dbReference type="NCBI Taxonomy" id="80388"/>
    <lineage>
        <taxon>Eukaryota</taxon>
        <taxon>Fungi</taxon>
        <taxon>Dikarya</taxon>
        <taxon>Ascomycota</taxon>
        <taxon>Pezizomycotina</taxon>
        <taxon>Sordariomycetes</taxon>
        <taxon>Hypocreomycetidae</taxon>
        <taxon>Hypocreales</taxon>
        <taxon>Stachybotryaceae</taxon>
        <taxon>Stachybotrys</taxon>
    </lineage>
</organism>
<dbReference type="Proteomes" id="UP000813444">
    <property type="component" value="Unassembled WGS sequence"/>
</dbReference>
<keyword evidence="5" id="KW-1185">Reference proteome</keyword>
<proteinExistence type="predicted"/>
<dbReference type="PANTHER" id="PTHR46310">
    <property type="entry name" value="AMIDASE 1"/>
    <property type="match status" value="1"/>
</dbReference>
<feature type="domain" description="Scytalone dehydratase-like protein Arp1 N-terminal" evidence="3">
    <location>
        <begin position="55"/>
        <end position="168"/>
    </location>
</feature>
<dbReference type="SUPFAM" id="SSF75304">
    <property type="entry name" value="Amidase signature (AS) enzymes"/>
    <property type="match status" value="1"/>
</dbReference>